<protein>
    <submittedName>
        <fullName evidence="1">Uncharacterized protein</fullName>
    </submittedName>
</protein>
<dbReference type="Proteomes" id="UP000479000">
    <property type="component" value="Unassembled WGS sequence"/>
</dbReference>
<evidence type="ECO:0000313" key="1">
    <source>
        <dbReference type="EMBL" id="CAA9994224.1"/>
    </source>
</evidence>
<sequence>MEQLELCGSVAQTHMATPPSTAYLASLIAHNPNIDQLLIFSTGSKKTEYEEYFREIGAFNVTIFSEHFSEITPENTVLHNIIAVMACPPSSNTAVRDPVNLAMARGGDVSVLYALTEDYYNKFADPNITKQQRDTLLKAMSMPQIQAILYESYSRSVEENEKMVHSTVDEINQWAADKHWEESLIGRSSPTLNELEEPENASVESATVEEAVVQEITRLDPKYMISMAEIRGLFGRQLDPTIKTQKKKAIKTRSLSYKESTPTKPLIELDRLSAPTLASKRKDVRMASESLECERFIVHIRHAFCDDGLLARLWWKTLLNYIKRNMRRKSKFPPLRLRRALNAINKDAFPTHYASIDLGSLLSNVKRDAFPLDL</sequence>
<accession>A0A6H5FWX2</accession>
<dbReference type="PANTHER" id="PTHR14663:SF2">
    <property type="entry name" value="METHYLTRANSFERASE NSUN7-RELATED"/>
    <property type="match status" value="1"/>
</dbReference>
<gene>
    <name evidence="1" type="ORF">NTEN_LOCUS1040</name>
</gene>
<dbReference type="AlphaFoldDB" id="A0A6H5FWX2"/>
<keyword evidence="2" id="KW-1185">Reference proteome</keyword>
<dbReference type="Gene3D" id="3.40.50.150">
    <property type="entry name" value="Vaccinia Virus protein VP39"/>
    <property type="match status" value="1"/>
</dbReference>
<name>A0A6H5FWX2_9HEMI</name>
<reference evidence="1 2" key="1">
    <citation type="submission" date="2020-02" db="EMBL/GenBank/DDBJ databases">
        <authorList>
            <person name="Ferguson B K."/>
        </authorList>
    </citation>
    <scope>NUCLEOTIDE SEQUENCE [LARGE SCALE GENOMIC DNA]</scope>
</reference>
<dbReference type="PANTHER" id="PTHR14663">
    <property type="entry name" value="METHYLTRANSFERASE NSUN7-RELATED"/>
    <property type="match status" value="1"/>
</dbReference>
<evidence type="ECO:0000313" key="2">
    <source>
        <dbReference type="Proteomes" id="UP000479000"/>
    </source>
</evidence>
<dbReference type="EMBL" id="CADCXU010001824">
    <property type="protein sequence ID" value="CAA9994224.1"/>
    <property type="molecule type" value="Genomic_DNA"/>
</dbReference>
<dbReference type="InterPro" id="IPR042620">
    <property type="entry name" value="NSUN7"/>
</dbReference>
<organism evidence="1 2">
    <name type="scientific">Nesidiocoris tenuis</name>
    <dbReference type="NCBI Taxonomy" id="355587"/>
    <lineage>
        <taxon>Eukaryota</taxon>
        <taxon>Metazoa</taxon>
        <taxon>Ecdysozoa</taxon>
        <taxon>Arthropoda</taxon>
        <taxon>Hexapoda</taxon>
        <taxon>Insecta</taxon>
        <taxon>Pterygota</taxon>
        <taxon>Neoptera</taxon>
        <taxon>Paraneoptera</taxon>
        <taxon>Hemiptera</taxon>
        <taxon>Heteroptera</taxon>
        <taxon>Panheteroptera</taxon>
        <taxon>Cimicomorpha</taxon>
        <taxon>Miridae</taxon>
        <taxon>Dicyphina</taxon>
        <taxon>Nesidiocoris</taxon>
    </lineage>
</organism>
<proteinExistence type="predicted"/>
<dbReference type="OrthoDB" id="6817893at2759"/>
<dbReference type="InterPro" id="IPR029063">
    <property type="entry name" value="SAM-dependent_MTases_sf"/>
</dbReference>